<dbReference type="Proteomes" id="UP000034493">
    <property type="component" value="Unassembled WGS sequence"/>
</dbReference>
<comment type="caution">
    <text evidence="1">The sequence shown here is derived from an EMBL/GenBank/DDBJ whole genome shotgun (WGS) entry which is preliminary data.</text>
</comment>
<gene>
    <name evidence="1" type="ORF">UU56_C0003G0036</name>
</gene>
<dbReference type="AlphaFoldDB" id="A0A0G0YWD7"/>
<protein>
    <recommendedName>
        <fullName evidence="3">Ribbon-helix-helix protein CopG domain-containing protein</fullName>
    </recommendedName>
</protein>
<organism evidence="1 2">
    <name type="scientific">Candidatus Curtissbacteria bacterium GW2011_GWA2_41_24</name>
    <dbReference type="NCBI Taxonomy" id="1618411"/>
    <lineage>
        <taxon>Bacteria</taxon>
        <taxon>Candidatus Curtissiibacteriota</taxon>
    </lineage>
</organism>
<evidence type="ECO:0008006" key="3">
    <source>
        <dbReference type="Google" id="ProtNLM"/>
    </source>
</evidence>
<evidence type="ECO:0000313" key="2">
    <source>
        <dbReference type="Proteomes" id="UP000034493"/>
    </source>
</evidence>
<accession>A0A0G0YWD7</accession>
<reference evidence="1 2" key="1">
    <citation type="journal article" date="2015" name="Nature">
        <title>rRNA introns, odd ribosomes, and small enigmatic genomes across a large radiation of phyla.</title>
        <authorList>
            <person name="Brown C.T."/>
            <person name="Hug L.A."/>
            <person name="Thomas B.C."/>
            <person name="Sharon I."/>
            <person name="Castelle C.J."/>
            <person name="Singh A."/>
            <person name="Wilkins M.J."/>
            <person name="Williams K.H."/>
            <person name="Banfield J.F."/>
        </authorList>
    </citation>
    <scope>NUCLEOTIDE SEQUENCE [LARGE SCALE GENOMIC DNA]</scope>
</reference>
<sequence>MTTCCTTYYTYNMLKTYLYIPEQLEKRIKLTAETQKKSKAEIIRQALEKGISAVAQQGTVSARALLKIAEVGEKYKPKGPRDLSANLDKYLWGINKNSNE</sequence>
<name>A0A0G0YWD7_9BACT</name>
<evidence type="ECO:0000313" key="1">
    <source>
        <dbReference type="EMBL" id="KKS04748.1"/>
    </source>
</evidence>
<proteinExistence type="predicted"/>
<dbReference type="EMBL" id="LCBC01000003">
    <property type="protein sequence ID" value="KKS04748.1"/>
    <property type="molecule type" value="Genomic_DNA"/>
</dbReference>